<proteinExistence type="predicted"/>
<organism evidence="6 7">
    <name type="scientific">Parachitinimonas caeni</name>
    <dbReference type="NCBI Taxonomy" id="3031301"/>
    <lineage>
        <taxon>Bacteria</taxon>
        <taxon>Pseudomonadati</taxon>
        <taxon>Pseudomonadota</taxon>
        <taxon>Betaproteobacteria</taxon>
        <taxon>Neisseriales</taxon>
        <taxon>Chitinibacteraceae</taxon>
        <taxon>Parachitinimonas</taxon>
    </lineage>
</organism>
<evidence type="ECO:0000313" key="6">
    <source>
        <dbReference type="EMBL" id="MDK2124167.1"/>
    </source>
</evidence>
<evidence type="ECO:0000256" key="1">
    <source>
        <dbReference type="ARBA" id="ARBA00022723"/>
    </source>
</evidence>
<dbReference type="SUPFAM" id="SSF57716">
    <property type="entry name" value="Glucocorticoid receptor-like (DNA-binding domain)"/>
    <property type="match status" value="1"/>
</dbReference>
<keyword evidence="3" id="KW-0862">Zinc</keyword>
<dbReference type="NCBIfam" id="TIGR02419">
    <property type="entry name" value="C4_traR_proteo"/>
    <property type="match status" value="1"/>
</dbReference>
<feature type="zinc finger region" description="dksA C4-type" evidence="4">
    <location>
        <begin position="39"/>
        <end position="63"/>
    </location>
</feature>
<dbReference type="InterPro" id="IPR000962">
    <property type="entry name" value="Znf_DskA_TraR"/>
</dbReference>
<name>A0ABT7DZV0_9NEIS</name>
<dbReference type="Pfam" id="PF01258">
    <property type="entry name" value="zf-dskA_traR"/>
    <property type="match status" value="1"/>
</dbReference>
<sequence>MAKLFDQAAELEAQHREHALANQLALIRQLHSRPPADNCCDCDEPIPEPRRLAVPGCQRCIDCQTLSER</sequence>
<gene>
    <name evidence="6" type="ORF">PZA18_08915</name>
</gene>
<dbReference type="Proteomes" id="UP001172778">
    <property type="component" value="Unassembled WGS sequence"/>
</dbReference>
<evidence type="ECO:0000256" key="2">
    <source>
        <dbReference type="ARBA" id="ARBA00022771"/>
    </source>
</evidence>
<dbReference type="PANTHER" id="PTHR38777">
    <property type="entry name" value="FELS-2 PROPHAGE PROTEIN"/>
    <property type="match status" value="1"/>
</dbReference>
<evidence type="ECO:0000256" key="4">
    <source>
        <dbReference type="PROSITE-ProRule" id="PRU00510"/>
    </source>
</evidence>
<keyword evidence="2" id="KW-0863">Zinc-finger</keyword>
<dbReference type="EMBL" id="JARRAF010000008">
    <property type="protein sequence ID" value="MDK2124167.1"/>
    <property type="molecule type" value="Genomic_DNA"/>
</dbReference>
<dbReference type="RefSeq" id="WP_284100477.1">
    <property type="nucleotide sequence ID" value="NZ_JARRAF010000008.1"/>
</dbReference>
<evidence type="ECO:0000259" key="5">
    <source>
        <dbReference type="Pfam" id="PF01258"/>
    </source>
</evidence>
<reference evidence="6" key="1">
    <citation type="submission" date="2023-03" db="EMBL/GenBank/DDBJ databases">
        <title>Chitinimonas shenzhenensis gen. nov., sp. nov., a novel member of family Burkholderiaceae isolated from activated sludge collected in Shen Zhen, China.</title>
        <authorList>
            <person name="Wang X."/>
        </authorList>
    </citation>
    <scope>NUCLEOTIDE SEQUENCE</scope>
    <source>
        <strain evidence="6">DQS-5</strain>
    </source>
</reference>
<feature type="domain" description="Zinc finger DksA/TraR C4-type" evidence="5">
    <location>
        <begin position="38"/>
        <end position="69"/>
    </location>
</feature>
<dbReference type="Gene3D" id="1.20.120.910">
    <property type="entry name" value="DksA, coiled-coil domain"/>
    <property type="match status" value="1"/>
</dbReference>
<evidence type="ECO:0000313" key="7">
    <source>
        <dbReference type="Proteomes" id="UP001172778"/>
    </source>
</evidence>
<dbReference type="PROSITE" id="PS51128">
    <property type="entry name" value="ZF_DKSA_2"/>
    <property type="match status" value="1"/>
</dbReference>
<keyword evidence="1" id="KW-0479">Metal-binding</keyword>
<keyword evidence="7" id="KW-1185">Reference proteome</keyword>
<dbReference type="InterPro" id="IPR012783">
    <property type="entry name" value="Znf_C4_TraR"/>
</dbReference>
<accession>A0ABT7DZV0</accession>
<evidence type="ECO:0000256" key="3">
    <source>
        <dbReference type="ARBA" id="ARBA00022833"/>
    </source>
</evidence>
<dbReference type="PANTHER" id="PTHR38777:SF1">
    <property type="entry name" value="DNAK SUPPRESSOR PROTEIN"/>
    <property type="match status" value="1"/>
</dbReference>
<protein>
    <submittedName>
        <fullName evidence="6">TraR/DksA C4-type zinc finger protein</fullName>
    </submittedName>
</protein>
<comment type="caution">
    <text evidence="6">The sequence shown here is derived from an EMBL/GenBank/DDBJ whole genome shotgun (WGS) entry which is preliminary data.</text>
</comment>